<protein>
    <submittedName>
        <fullName evidence="1">Uncharacterized protein</fullName>
    </submittedName>
</protein>
<comment type="caution">
    <text evidence="1">The sequence shown here is derived from an EMBL/GenBank/DDBJ whole genome shotgun (WGS) entry which is preliminary data.</text>
</comment>
<gene>
    <name evidence="1" type="ORF">DVH02_27675</name>
</gene>
<sequence>MALICPHCKAAEAISYVQNEDGKTLFPCLFCDLPAAPSHTNHTVAVSAPCITGGCAGRVQDTYVYGIRGRLVTAERRPCGFCGSSRTGVRNAASGREHLLPDVRL</sequence>
<proteinExistence type="predicted"/>
<organism evidence="1 2">
    <name type="scientific">Streptomyces corynorhini</name>
    <dbReference type="NCBI Taxonomy" id="2282652"/>
    <lineage>
        <taxon>Bacteria</taxon>
        <taxon>Bacillati</taxon>
        <taxon>Actinomycetota</taxon>
        <taxon>Actinomycetes</taxon>
        <taxon>Kitasatosporales</taxon>
        <taxon>Streptomycetaceae</taxon>
        <taxon>Streptomyces</taxon>
    </lineage>
</organism>
<dbReference type="RefSeq" id="WP_114626589.1">
    <property type="nucleotide sequence ID" value="NZ_QQNA01000258.1"/>
</dbReference>
<accession>A0A370AZH1</accession>
<name>A0A370AZH1_9ACTN</name>
<dbReference type="EMBL" id="QQNA01000258">
    <property type="protein sequence ID" value="RDG34980.1"/>
    <property type="molecule type" value="Genomic_DNA"/>
</dbReference>
<dbReference type="OrthoDB" id="4265603at2"/>
<keyword evidence="2" id="KW-1185">Reference proteome</keyword>
<evidence type="ECO:0000313" key="2">
    <source>
        <dbReference type="Proteomes" id="UP000253741"/>
    </source>
</evidence>
<evidence type="ECO:0000313" key="1">
    <source>
        <dbReference type="EMBL" id="RDG34980.1"/>
    </source>
</evidence>
<reference evidence="1 2" key="1">
    <citation type="submission" date="2018-07" db="EMBL/GenBank/DDBJ databases">
        <title>Streptomyces species from bats.</title>
        <authorList>
            <person name="Dunlap C."/>
        </authorList>
    </citation>
    <scope>NUCLEOTIDE SEQUENCE [LARGE SCALE GENOMIC DNA]</scope>
    <source>
        <strain evidence="1 2">AC230</strain>
    </source>
</reference>
<dbReference type="Proteomes" id="UP000253741">
    <property type="component" value="Unassembled WGS sequence"/>
</dbReference>
<dbReference type="AlphaFoldDB" id="A0A370AZH1"/>